<proteinExistence type="predicted"/>
<evidence type="ECO:0000313" key="2">
    <source>
        <dbReference type="EMBL" id="TBU55069.1"/>
    </source>
</evidence>
<organism evidence="2 3">
    <name type="scientific">Dichomitus squalens</name>
    <dbReference type="NCBI Taxonomy" id="114155"/>
    <lineage>
        <taxon>Eukaryota</taxon>
        <taxon>Fungi</taxon>
        <taxon>Dikarya</taxon>
        <taxon>Basidiomycota</taxon>
        <taxon>Agaricomycotina</taxon>
        <taxon>Agaricomycetes</taxon>
        <taxon>Polyporales</taxon>
        <taxon>Polyporaceae</taxon>
        <taxon>Dichomitus</taxon>
    </lineage>
</organism>
<feature type="region of interest" description="Disordered" evidence="1">
    <location>
        <begin position="318"/>
        <end position="374"/>
    </location>
</feature>
<protein>
    <submittedName>
        <fullName evidence="2">Uncharacterized protein</fullName>
    </submittedName>
</protein>
<reference evidence="2 3" key="1">
    <citation type="submission" date="2019-01" db="EMBL/GenBank/DDBJ databases">
        <title>Draft genome sequences of three monokaryotic isolates of the white-rot basidiomycete fungus Dichomitus squalens.</title>
        <authorList>
            <consortium name="DOE Joint Genome Institute"/>
            <person name="Lopez S.C."/>
            <person name="Andreopoulos B."/>
            <person name="Pangilinan J."/>
            <person name="Lipzen A."/>
            <person name="Riley R."/>
            <person name="Ahrendt S."/>
            <person name="Ng V."/>
            <person name="Barry K."/>
            <person name="Daum C."/>
            <person name="Grigoriev I.V."/>
            <person name="Hilden K.S."/>
            <person name="Makela M.R."/>
            <person name="de Vries R.P."/>
        </authorList>
    </citation>
    <scope>NUCLEOTIDE SEQUENCE [LARGE SCALE GENOMIC DNA]</scope>
    <source>
        <strain evidence="2 3">CBS 464.89</strain>
    </source>
</reference>
<dbReference type="EMBL" id="ML145175">
    <property type="protein sequence ID" value="TBU55069.1"/>
    <property type="molecule type" value="Genomic_DNA"/>
</dbReference>
<feature type="compositionally biased region" description="Basic and acidic residues" evidence="1">
    <location>
        <begin position="192"/>
        <end position="208"/>
    </location>
</feature>
<dbReference type="Proteomes" id="UP000292082">
    <property type="component" value="Unassembled WGS sequence"/>
</dbReference>
<gene>
    <name evidence="2" type="ORF">BD310DRAFT_1041341</name>
</gene>
<feature type="compositionally biased region" description="Low complexity" evidence="1">
    <location>
        <begin position="346"/>
        <end position="361"/>
    </location>
</feature>
<evidence type="ECO:0000256" key="1">
    <source>
        <dbReference type="SAM" id="MobiDB-lite"/>
    </source>
</evidence>
<name>A0A4Q9PLJ2_9APHY</name>
<sequence>MSTIFSQLNYLTALLKALPDTLPYKSQAESAYSFHDFWLPDEDVDDLGLSGAINRQLEVRLGTRTTGRRNTFVLQERGPGTVALVDVLRKYTTQFPEDVLLQKWVDDACRAAENAYDDAGVKIPDISQVSASYFNDSGSDFIAAESASESEANQAILGKVSQQPSKKLPDTYVEQCLGIRHDSKAKGKQKAKLRDREASHAKPGERPSTKVLETFEDDRYEDLGEEPDLRAGGRPIEPLLLKVSLRCRSRSDSTEKVLVRCLASRGCGTTWVAPRSKARVLKHVASCTWLPVHLRSAADELIAAKAINSDALRLSLKRPHDSDADNDAGPPTDRSASPTAKCARRSLSSDISTSTTSAVSSKPGTLDGVFSNQG</sequence>
<evidence type="ECO:0000313" key="3">
    <source>
        <dbReference type="Proteomes" id="UP000292082"/>
    </source>
</evidence>
<dbReference type="AlphaFoldDB" id="A0A4Q9PLJ2"/>
<feature type="region of interest" description="Disordered" evidence="1">
    <location>
        <begin position="183"/>
        <end position="211"/>
    </location>
</feature>
<dbReference type="STRING" id="114155.A0A4Q9PLJ2"/>
<keyword evidence="3" id="KW-1185">Reference proteome</keyword>
<accession>A0A4Q9PLJ2</accession>